<proteinExistence type="predicted"/>
<sequence>MLSTLATNYQLLVELPAAQKFCALIGLPRLVPYWPALLAFAGLFQLLRLSSNTLSSLVFGEKFDSLTARQKYDWGVRVVSQVHAIVVVLLAIPIFFKQELIDDKLFGFDSYAAWVYTLVCGYSINNATKAWLAYWDYTY</sequence>
<keyword evidence="1" id="KW-0812">Transmembrane</keyword>
<dbReference type="OrthoDB" id="10266980at2759"/>
<feature type="transmembrane region" description="Helical" evidence="1">
    <location>
        <begin position="74"/>
        <end position="96"/>
    </location>
</feature>
<keyword evidence="1" id="KW-0472">Membrane</keyword>
<keyword evidence="3" id="KW-1185">Reference proteome</keyword>
<name>A0A9W8LB29_9FUNG</name>
<evidence type="ECO:0000313" key="2">
    <source>
        <dbReference type="EMBL" id="KAJ2755438.1"/>
    </source>
</evidence>
<protein>
    <submittedName>
        <fullName evidence="2">Uncharacterized protein</fullName>
    </submittedName>
</protein>
<dbReference type="Proteomes" id="UP001140011">
    <property type="component" value="Unassembled WGS sequence"/>
</dbReference>
<gene>
    <name evidence="2" type="ORF">GGI19_001642</name>
</gene>
<reference evidence="2" key="1">
    <citation type="submission" date="2022-07" db="EMBL/GenBank/DDBJ databases">
        <title>Phylogenomic reconstructions and comparative analyses of Kickxellomycotina fungi.</title>
        <authorList>
            <person name="Reynolds N.K."/>
            <person name="Stajich J.E."/>
            <person name="Barry K."/>
            <person name="Grigoriev I.V."/>
            <person name="Crous P."/>
            <person name="Smith M.E."/>
        </authorList>
    </citation>
    <scope>NUCLEOTIDE SEQUENCE</scope>
    <source>
        <strain evidence="2">BCRC 34297</strain>
    </source>
</reference>
<evidence type="ECO:0000313" key="3">
    <source>
        <dbReference type="Proteomes" id="UP001140011"/>
    </source>
</evidence>
<dbReference type="AlphaFoldDB" id="A0A9W8LB29"/>
<organism evidence="2 3">
    <name type="scientific">Coemansia pectinata</name>
    <dbReference type="NCBI Taxonomy" id="1052879"/>
    <lineage>
        <taxon>Eukaryota</taxon>
        <taxon>Fungi</taxon>
        <taxon>Fungi incertae sedis</taxon>
        <taxon>Zoopagomycota</taxon>
        <taxon>Kickxellomycotina</taxon>
        <taxon>Kickxellomycetes</taxon>
        <taxon>Kickxellales</taxon>
        <taxon>Kickxellaceae</taxon>
        <taxon>Coemansia</taxon>
    </lineage>
</organism>
<accession>A0A9W8LB29</accession>
<dbReference type="EMBL" id="JANBUH010000062">
    <property type="protein sequence ID" value="KAJ2755438.1"/>
    <property type="molecule type" value="Genomic_DNA"/>
</dbReference>
<comment type="caution">
    <text evidence="2">The sequence shown here is derived from an EMBL/GenBank/DDBJ whole genome shotgun (WGS) entry which is preliminary data.</text>
</comment>
<evidence type="ECO:0000256" key="1">
    <source>
        <dbReference type="SAM" id="Phobius"/>
    </source>
</evidence>
<keyword evidence="1" id="KW-1133">Transmembrane helix</keyword>